<name>A0A8S4ALJ0_9TELE</name>
<dbReference type="Gene3D" id="3.80.10.10">
    <property type="entry name" value="Ribonuclease Inhibitor"/>
    <property type="match status" value="2"/>
</dbReference>
<dbReference type="InterPro" id="IPR032675">
    <property type="entry name" value="LRR_dom_sf"/>
</dbReference>
<comment type="similarity">
    <text evidence="3">Belongs to the Tonsoku family.</text>
</comment>
<dbReference type="PANTHER" id="PTHR46358:SF1">
    <property type="entry name" value="TONSOKU-LIKE PROTEIN"/>
    <property type="match status" value="1"/>
</dbReference>
<keyword evidence="9 17" id="KW-0802">TPR repeat</keyword>
<dbReference type="PROSITE" id="PS50005">
    <property type="entry name" value="TPR"/>
    <property type="match status" value="1"/>
</dbReference>
<feature type="compositionally biased region" description="Low complexity" evidence="18">
    <location>
        <begin position="712"/>
        <end position="727"/>
    </location>
</feature>
<dbReference type="SUPFAM" id="SSF48403">
    <property type="entry name" value="Ankyrin repeat"/>
    <property type="match status" value="1"/>
</dbReference>
<feature type="region of interest" description="Disordered" evidence="18">
    <location>
        <begin position="691"/>
        <end position="815"/>
    </location>
</feature>
<dbReference type="GO" id="GO:0043596">
    <property type="term" value="C:nuclear replication fork"/>
    <property type="evidence" value="ECO:0007669"/>
    <property type="project" value="TreeGrafter"/>
</dbReference>
<feature type="region of interest" description="Disordered" evidence="18">
    <location>
        <begin position="863"/>
        <end position="987"/>
    </location>
</feature>
<dbReference type="GO" id="GO:0006325">
    <property type="term" value="P:chromatin organization"/>
    <property type="evidence" value="ECO:0007669"/>
    <property type="project" value="UniProtKB-KW"/>
</dbReference>
<dbReference type="InterPro" id="IPR019734">
    <property type="entry name" value="TPR_rpt"/>
</dbReference>
<proteinExistence type="inferred from homology"/>
<dbReference type="Proteomes" id="UP000677803">
    <property type="component" value="Unassembled WGS sequence"/>
</dbReference>
<feature type="repeat" description="ANK" evidence="16">
    <location>
        <begin position="524"/>
        <end position="556"/>
    </location>
</feature>
<dbReference type="Gene3D" id="1.25.40.20">
    <property type="entry name" value="Ankyrin repeat-containing domain"/>
    <property type="match status" value="1"/>
</dbReference>
<evidence type="ECO:0000313" key="20">
    <source>
        <dbReference type="Proteomes" id="UP000677803"/>
    </source>
</evidence>
<keyword evidence="8" id="KW-0227">DNA damage</keyword>
<evidence type="ECO:0000256" key="12">
    <source>
        <dbReference type="ARBA" id="ARBA00023204"/>
    </source>
</evidence>
<feature type="compositionally biased region" description="Basic and acidic residues" evidence="18">
    <location>
        <begin position="462"/>
        <end position="471"/>
    </location>
</feature>
<feature type="compositionally biased region" description="Acidic residues" evidence="18">
    <location>
        <begin position="472"/>
        <end position="503"/>
    </location>
</feature>
<dbReference type="InterPro" id="IPR036770">
    <property type="entry name" value="Ankyrin_rpt-contain_sf"/>
</dbReference>
<dbReference type="SMART" id="SM00248">
    <property type="entry name" value="ANK"/>
    <property type="match status" value="3"/>
</dbReference>
<accession>A0A8S4ALJ0</accession>
<dbReference type="OrthoDB" id="5806726at2759"/>
<sequence>MSSSREIKQLQKAKNKAQANRNLKEEANICNQLGELLSRSGDYPAAIREHQQELSLSEALHDVIGRAVANRKIGECYAEMGNIEAALRHQQLHLDLARSVRDHAEEQRALATIGRTYLFRYESDNSKSSLKQAEDAFRRSLSIVDERLEGTVPQREISEMKARLFLNLGIVCDHLGEPKLCSDFIRRSVFIAEKSQLLEDLYRANFNLGNIFFRNGRHSNAVRCLEQAKECARKMKDKFCESECFHCIGKVQLSLGDFVAARRSLKKAFLLGSQQPVDRLAVKKAFKCADRGCKLEEEFGEDQGRRLGSHQAVELAEQLGDLYCKIGCYSKALEAYQAQLKAAEAVGKPARELAVIHVSLAATYTDLKQHNKAVEHYRKELALRQGSAAEECSTWLNIAAAKEEDGCASEEMDNSYSTALRCAQTCGQARLQKRVLSLWLASQRRRGSSNLNDTEDKLRELCASEGWRPDGSDGEEEEEDEMDNSEPLDDSDVILSDSDDDLEGYDKMVSGRRKTGRWNKRNEKGETSLHRACIDGNLKQVQYLVEQGHPVNPRDYCGWTPLHEACNHGHYDVVAVLLERGANINDPGGPLCEGVTPLHDALACGNLGVARLLVERGASVSLRNSKGETPLDTLRQWQRTYSRELDEETRRECALTEKLFRKALAGGVPAAPAPAKPFDALQDSQLFDAENSEPLSATGGGSSASQHRPRSSRSSEAQAAAAVSPRRQQSDCSSRRHRARGTEAALLYGVMTDKRVNGSSDDSDSDSPVSPLRPVRARRASPGDPSQKDVPPNREPGAVPGSGRESNAEAPTQSVFGRQEYHSAIRGLGSAKTLLQQQFCSTPAVSSSNRSALVPEDEYTADDWLEDDLGEMQPKKRRRLRMEQDGPTGQETASSLTARSQNRQLTPHTSSRANSSCNRGDSRRWNGSQKPHQVKMTQMPGMLKLGRREVSRSHSPTVTDDDARPDTPSPPPHRHVQPPTQALVAPMPASMPPPIRMRVRIQEDVFLIPVPQSDADSCTVSWLCEQAAQRYYQKCGLLPRLSLQKEGALLSPQDLLLTVLHTNEEVLAEVCSWDLPPLPERFKKACQSLAVDENKHVTRLCEVQDGSSSVSVCGLSLPPSFLTPLLRALKLQSSLTELRLSGNRLSDSLLPELIATTTTMPRLRLLDISANSISGEGLEMAANALKGHSHPAFPCLEELNLSMNPLGDRVSESLSSLLSCCPLLARLSLQACELTSRFLQQHRLLLASALTAIFKNLFIKSKCIITVFDPLGTGHLKSVSLSHNALGSTGFELVVKTLPVNSLTHLDLSAVCRGPADCPPLEHLTKVLSQECPLTHLSLAANGLTDSSVAALARCLPSCPALVSLNLSGNPSVTSAGLHSILMCIRQAARPLAHLNLQGCQVSGPWNVEGLDNLSELVRDLRLCSQSLNKLDRQTLKQSWDTAGPHGHCVDRSAKYLLTAAAPS</sequence>
<comment type="subcellular location">
    <subcellularLocation>
        <location evidence="2">Chromosome</location>
    </subcellularLocation>
    <subcellularLocation>
        <location evidence="1">Nucleus</location>
    </subcellularLocation>
</comment>
<reference evidence="19" key="1">
    <citation type="submission" date="2021-05" db="EMBL/GenBank/DDBJ databases">
        <authorList>
            <person name="Tigano A."/>
        </authorList>
    </citation>
    <scope>NUCLEOTIDE SEQUENCE</scope>
</reference>
<keyword evidence="11 16" id="KW-0040">ANK repeat</keyword>
<evidence type="ECO:0000313" key="19">
    <source>
        <dbReference type="EMBL" id="CAG5866506.1"/>
    </source>
</evidence>
<feature type="repeat" description="TPR" evidence="17">
    <location>
        <begin position="354"/>
        <end position="387"/>
    </location>
</feature>
<dbReference type="EMBL" id="CAJRST010002224">
    <property type="protein sequence ID" value="CAG5866506.1"/>
    <property type="molecule type" value="Genomic_DNA"/>
</dbReference>
<dbReference type="PRINTS" id="PR01415">
    <property type="entry name" value="ANKYRIN"/>
</dbReference>
<dbReference type="PROSITE" id="PS50088">
    <property type="entry name" value="ANK_REPEAT"/>
    <property type="match status" value="3"/>
</dbReference>
<evidence type="ECO:0000256" key="9">
    <source>
        <dbReference type="ARBA" id="ARBA00022803"/>
    </source>
</evidence>
<evidence type="ECO:0000256" key="16">
    <source>
        <dbReference type="PROSITE-ProRule" id="PRU00023"/>
    </source>
</evidence>
<keyword evidence="20" id="KW-1185">Reference proteome</keyword>
<dbReference type="InterPro" id="IPR052311">
    <property type="entry name" value="MMS22L-TONSL_complex_comp"/>
</dbReference>
<dbReference type="PROSITE" id="PS50297">
    <property type="entry name" value="ANK_REP_REGION"/>
    <property type="match status" value="3"/>
</dbReference>
<dbReference type="Gene3D" id="1.25.40.10">
    <property type="entry name" value="Tetratricopeptide repeat domain"/>
    <property type="match status" value="2"/>
</dbReference>
<evidence type="ECO:0000256" key="13">
    <source>
        <dbReference type="ARBA" id="ARBA00023242"/>
    </source>
</evidence>
<evidence type="ECO:0000256" key="14">
    <source>
        <dbReference type="ARBA" id="ARBA00030801"/>
    </source>
</evidence>
<comment type="caution">
    <text evidence="19">The sequence shown here is derived from an EMBL/GenBank/DDBJ whole genome shotgun (WGS) entry which is preliminary data.</text>
</comment>
<dbReference type="InterPro" id="IPR002110">
    <property type="entry name" value="Ankyrin_rpt"/>
</dbReference>
<keyword evidence="5" id="KW-0158">Chromosome</keyword>
<keyword evidence="13" id="KW-0539">Nucleus</keyword>
<dbReference type="SMART" id="SM00028">
    <property type="entry name" value="TPR"/>
    <property type="match status" value="7"/>
</dbReference>
<feature type="compositionally biased region" description="Polar residues" evidence="18">
    <location>
        <begin position="887"/>
        <end position="931"/>
    </location>
</feature>
<organism evidence="19 20">
    <name type="scientific">Menidia menidia</name>
    <name type="common">Atlantic silverside</name>
    <dbReference type="NCBI Taxonomy" id="238744"/>
    <lineage>
        <taxon>Eukaryota</taxon>
        <taxon>Metazoa</taxon>
        <taxon>Chordata</taxon>
        <taxon>Craniata</taxon>
        <taxon>Vertebrata</taxon>
        <taxon>Euteleostomi</taxon>
        <taxon>Actinopterygii</taxon>
        <taxon>Neopterygii</taxon>
        <taxon>Teleostei</taxon>
        <taxon>Neoteleostei</taxon>
        <taxon>Acanthomorphata</taxon>
        <taxon>Ovalentaria</taxon>
        <taxon>Atherinomorphae</taxon>
        <taxon>Atheriniformes</taxon>
        <taxon>Atherinopsidae</taxon>
        <taxon>Menidiinae</taxon>
        <taxon>Menidia</taxon>
    </lineage>
</organism>
<evidence type="ECO:0000256" key="15">
    <source>
        <dbReference type="ARBA" id="ARBA00033240"/>
    </source>
</evidence>
<feature type="region of interest" description="Disordered" evidence="18">
    <location>
        <begin position="462"/>
        <end position="506"/>
    </location>
</feature>
<evidence type="ECO:0000256" key="18">
    <source>
        <dbReference type="SAM" id="MobiDB-lite"/>
    </source>
</evidence>
<dbReference type="Pfam" id="PF13424">
    <property type="entry name" value="TPR_12"/>
    <property type="match status" value="2"/>
</dbReference>
<dbReference type="InterPro" id="IPR011990">
    <property type="entry name" value="TPR-like_helical_dom_sf"/>
</dbReference>
<dbReference type="Pfam" id="PF00560">
    <property type="entry name" value="LRR_1"/>
    <property type="match status" value="1"/>
</dbReference>
<gene>
    <name evidence="19" type="ORF">MMEN_LOCUS3220</name>
</gene>
<keyword evidence="10" id="KW-0156">Chromatin regulator</keyword>
<feature type="repeat" description="ANK" evidence="16">
    <location>
        <begin position="557"/>
        <end position="589"/>
    </location>
</feature>
<keyword evidence="7" id="KW-0677">Repeat</keyword>
<evidence type="ECO:0000256" key="8">
    <source>
        <dbReference type="ARBA" id="ARBA00022763"/>
    </source>
</evidence>
<evidence type="ECO:0000256" key="2">
    <source>
        <dbReference type="ARBA" id="ARBA00004286"/>
    </source>
</evidence>
<keyword evidence="12" id="KW-0234">DNA repair</keyword>
<evidence type="ECO:0000256" key="7">
    <source>
        <dbReference type="ARBA" id="ARBA00022737"/>
    </source>
</evidence>
<evidence type="ECO:0000256" key="3">
    <source>
        <dbReference type="ARBA" id="ARBA00010999"/>
    </source>
</evidence>
<dbReference type="PANTHER" id="PTHR46358">
    <property type="entry name" value="TONSOKU-LIKE PROTEIN"/>
    <property type="match status" value="1"/>
</dbReference>
<dbReference type="SMART" id="SM00368">
    <property type="entry name" value="LRR_RI"/>
    <property type="match status" value="5"/>
</dbReference>
<dbReference type="InterPro" id="IPR001611">
    <property type="entry name" value="Leu-rich_rpt"/>
</dbReference>
<evidence type="ECO:0000256" key="17">
    <source>
        <dbReference type="PROSITE-ProRule" id="PRU00339"/>
    </source>
</evidence>
<dbReference type="Pfam" id="PF13181">
    <property type="entry name" value="TPR_8"/>
    <property type="match status" value="1"/>
</dbReference>
<dbReference type="Pfam" id="PF12796">
    <property type="entry name" value="Ank_2"/>
    <property type="match status" value="1"/>
</dbReference>
<evidence type="ECO:0000256" key="11">
    <source>
        <dbReference type="ARBA" id="ARBA00023043"/>
    </source>
</evidence>
<dbReference type="SUPFAM" id="SSF48452">
    <property type="entry name" value="TPR-like"/>
    <property type="match status" value="1"/>
</dbReference>
<feature type="repeat" description="ANK" evidence="16">
    <location>
        <begin position="593"/>
        <end position="625"/>
    </location>
</feature>
<dbReference type="GO" id="GO:0000724">
    <property type="term" value="P:double-strand break repair via homologous recombination"/>
    <property type="evidence" value="ECO:0007669"/>
    <property type="project" value="TreeGrafter"/>
</dbReference>
<keyword evidence="6" id="KW-0433">Leucine-rich repeat</keyword>
<dbReference type="Pfam" id="PF13857">
    <property type="entry name" value="Ank_5"/>
    <property type="match status" value="1"/>
</dbReference>
<dbReference type="SUPFAM" id="SSF52047">
    <property type="entry name" value="RNI-like"/>
    <property type="match status" value="1"/>
</dbReference>
<evidence type="ECO:0000256" key="10">
    <source>
        <dbReference type="ARBA" id="ARBA00022853"/>
    </source>
</evidence>
<evidence type="ECO:0000256" key="6">
    <source>
        <dbReference type="ARBA" id="ARBA00022614"/>
    </source>
</evidence>
<dbReference type="GO" id="GO:0031297">
    <property type="term" value="P:replication fork processing"/>
    <property type="evidence" value="ECO:0007669"/>
    <property type="project" value="TreeGrafter"/>
</dbReference>
<evidence type="ECO:0000256" key="1">
    <source>
        <dbReference type="ARBA" id="ARBA00004123"/>
    </source>
</evidence>
<evidence type="ECO:0000256" key="5">
    <source>
        <dbReference type="ARBA" id="ARBA00022454"/>
    </source>
</evidence>
<protein>
    <recommendedName>
        <fullName evidence="4">Tonsoku-like protein</fullName>
    </recommendedName>
    <alternativeName>
        <fullName evidence="15">NF-kappa-B inhibitor-like protein 2</fullName>
    </alternativeName>
    <alternativeName>
        <fullName evidence="14">Nuclear factor of kappa light polypeptide gene enhancer in B-cells inhibitor-like 2</fullName>
    </alternativeName>
</protein>
<evidence type="ECO:0000256" key="4">
    <source>
        <dbReference type="ARBA" id="ARBA00017829"/>
    </source>
</evidence>